<feature type="binding site" description="type 1 copper site" evidence="10">
    <location>
        <position position="165"/>
    </location>
    <ligand>
        <name>Cu cation</name>
        <dbReference type="ChEBI" id="CHEBI:23378"/>
        <label>1</label>
    </ligand>
</feature>
<evidence type="ECO:0000256" key="5">
    <source>
        <dbReference type="ARBA" id="ARBA00022723"/>
    </source>
</evidence>
<comment type="caution">
    <text evidence="13">The sequence shown here is derived from an EMBL/GenBank/DDBJ whole genome shotgun (WGS) entry which is preliminary data.</text>
</comment>
<dbReference type="SUPFAM" id="SSF49503">
    <property type="entry name" value="Cupredoxins"/>
    <property type="match status" value="2"/>
</dbReference>
<keyword evidence="14" id="KW-1185">Reference proteome</keyword>
<protein>
    <recommendedName>
        <fullName evidence="4">Copper-containing nitrite reductase</fullName>
        <ecNumber evidence="3">1.7.2.1</ecNumber>
    </recommendedName>
</protein>
<keyword evidence="6" id="KW-0677">Repeat</keyword>
<dbReference type="EC" id="1.7.2.1" evidence="3"/>
<dbReference type="CDD" id="cd11020">
    <property type="entry name" value="CuRO_1_CuNIR"/>
    <property type="match status" value="1"/>
</dbReference>
<dbReference type="InterPro" id="IPR001287">
    <property type="entry name" value="NO2-reductase_Cu"/>
</dbReference>
<name>M0A1M5_9EURY</name>
<evidence type="ECO:0000256" key="7">
    <source>
        <dbReference type="ARBA" id="ARBA00023002"/>
    </source>
</evidence>
<feature type="domain" description="Plastocyanin-like" evidence="12">
    <location>
        <begin position="77"/>
        <end position="187"/>
    </location>
</feature>
<evidence type="ECO:0000256" key="9">
    <source>
        <dbReference type="ARBA" id="ARBA00049340"/>
    </source>
</evidence>
<evidence type="ECO:0000256" key="8">
    <source>
        <dbReference type="ARBA" id="ARBA00023008"/>
    </source>
</evidence>
<evidence type="ECO:0000313" key="13">
    <source>
        <dbReference type="EMBL" id="ELY91747.1"/>
    </source>
</evidence>
<dbReference type="InterPro" id="IPR011707">
    <property type="entry name" value="Cu-oxidase-like_N"/>
</dbReference>
<evidence type="ECO:0000256" key="4">
    <source>
        <dbReference type="ARBA" id="ARBA00017290"/>
    </source>
</evidence>
<dbReference type="CDD" id="cd04208">
    <property type="entry name" value="CuRO_2_CuNIR"/>
    <property type="match status" value="1"/>
</dbReference>
<dbReference type="GO" id="GO:0050421">
    <property type="term" value="F:nitrite reductase (NO-forming) activity"/>
    <property type="evidence" value="ECO:0007669"/>
    <property type="project" value="UniProtKB-EC"/>
</dbReference>
<accession>M0A1M5</accession>
<comment type="cofactor">
    <cofactor evidence="1 10">
        <name>Cu(+)</name>
        <dbReference type="ChEBI" id="CHEBI:49552"/>
    </cofactor>
</comment>
<dbReference type="GO" id="GO:0005507">
    <property type="term" value="F:copper ion binding"/>
    <property type="evidence" value="ECO:0007669"/>
    <property type="project" value="InterPro"/>
</dbReference>
<sequence>MLQVLGATGITAVAGCIADENPADVDSESPDDDPEGLPAAEPVDVDSVAADPENIPPPVDWDEPREHDITIECTEHVAEIEPGVTFHFMTFEGQVPGPMIRVREGDTINLTFRVPEESNMHAHNIDFHAVYGPGGGAEHTTLAPGDEEATLSAKMDFAGAHIYHCAVPDMDYHISAGMFGAILVEPTDGLPEVDRELYLGQHELYTDGDTGEEGHHSYDYDAGAAEDPTYVIFNGEAYGITEDGTQGPMHAEVGETVRLYFANGGPNLHSAVHPIGNVFSRLYRDGDLLSEPARNVETTPVAPGTVTVGELEMTVPGPVKVVDHALSRVVHKGALAVIDVEGFNPTKVRLKLATSRRSRRCTCCFNPTKVRLKRVPWDS</sequence>
<organism evidence="13 14">
    <name type="scientific">Natrialba hulunbeirensis JCM 10989</name>
    <dbReference type="NCBI Taxonomy" id="1227493"/>
    <lineage>
        <taxon>Archaea</taxon>
        <taxon>Methanobacteriati</taxon>
        <taxon>Methanobacteriota</taxon>
        <taxon>Stenosarchaea group</taxon>
        <taxon>Halobacteria</taxon>
        <taxon>Halobacteriales</taxon>
        <taxon>Natrialbaceae</taxon>
        <taxon>Natrialba</taxon>
    </lineage>
</organism>
<dbReference type="Proteomes" id="UP000011519">
    <property type="component" value="Unassembled WGS sequence"/>
</dbReference>
<dbReference type="STRING" id="1227493.C483_09409"/>
<evidence type="ECO:0000256" key="1">
    <source>
        <dbReference type="ARBA" id="ARBA00001960"/>
    </source>
</evidence>
<comment type="catalytic activity">
    <reaction evidence="9">
        <text>nitric oxide + Fe(III)-[cytochrome c] + H2O = Fe(II)-[cytochrome c] + nitrite + 2 H(+)</text>
        <dbReference type="Rhea" id="RHEA:15233"/>
        <dbReference type="Rhea" id="RHEA-COMP:10350"/>
        <dbReference type="Rhea" id="RHEA-COMP:14399"/>
        <dbReference type="ChEBI" id="CHEBI:15377"/>
        <dbReference type="ChEBI" id="CHEBI:15378"/>
        <dbReference type="ChEBI" id="CHEBI:16301"/>
        <dbReference type="ChEBI" id="CHEBI:16480"/>
        <dbReference type="ChEBI" id="CHEBI:29033"/>
        <dbReference type="ChEBI" id="CHEBI:29034"/>
        <dbReference type="EC" id="1.7.2.1"/>
    </reaction>
</comment>
<feature type="region of interest" description="Disordered" evidence="11">
    <location>
        <begin position="19"/>
        <end position="64"/>
    </location>
</feature>
<comment type="cofactor">
    <cofactor evidence="10">
        <name>Cu(2+)</name>
        <dbReference type="ChEBI" id="CHEBI:29036"/>
    </cofactor>
</comment>
<keyword evidence="7" id="KW-0560">Oxidoreductase</keyword>
<dbReference type="EMBL" id="AOIM01000026">
    <property type="protein sequence ID" value="ELY91747.1"/>
    <property type="molecule type" value="Genomic_DNA"/>
</dbReference>
<comment type="subunit">
    <text evidence="2">Homotrimer.</text>
</comment>
<feature type="binding site" description="type 2 copper site" evidence="10">
    <location>
        <position position="173"/>
    </location>
    <ligand>
        <name>Cu cation</name>
        <dbReference type="ChEBI" id="CHEBI:23378"/>
        <label>2</label>
    </ligand>
</feature>
<feature type="compositionally biased region" description="Acidic residues" evidence="11">
    <location>
        <begin position="21"/>
        <end position="35"/>
    </location>
</feature>
<evidence type="ECO:0000256" key="11">
    <source>
        <dbReference type="SAM" id="MobiDB-lite"/>
    </source>
</evidence>
<feature type="binding site" description="type 1 copper site" evidence="10">
    <location>
        <position position="324"/>
    </location>
    <ligand>
        <name>Cu cation</name>
        <dbReference type="ChEBI" id="CHEBI:23378"/>
        <label>1</label>
    </ligand>
</feature>
<evidence type="ECO:0000256" key="2">
    <source>
        <dbReference type="ARBA" id="ARBA00011233"/>
    </source>
</evidence>
<keyword evidence="5 10" id="KW-0479">Metal-binding</keyword>
<proteinExistence type="predicted"/>
<evidence type="ECO:0000256" key="6">
    <source>
        <dbReference type="ARBA" id="ARBA00022737"/>
    </source>
</evidence>
<dbReference type="Gene3D" id="2.60.40.420">
    <property type="entry name" value="Cupredoxins - blue copper proteins"/>
    <property type="match status" value="2"/>
</dbReference>
<evidence type="ECO:0000259" key="12">
    <source>
        <dbReference type="Pfam" id="PF07732"/>
    </source>
</evidence>
<evidence type="ECO:0000313" key="14">
    <source>
        <dbReference type="Proteomes" id="UP000011519"/>
    </source>
</evidence>
<evidence type="ECO:0000256" key="3">
    <source>
        <dbReference type="ARBA" id="ARBA00011882"/>
    </source>
</evidence>
<dbReference type="Pfam" id="PF07732">
    <property type="entry name" value="Cu-oxidase_3"/>
    <property type="match status" value="1"/>
</dbReference>
<reference evidence="13 14" key="1">
    <citation type="journal article" date="2014" name="PLoS Genet.">
        <title>Phylogenetically driven sequencing of extremely halophilic archaea reveals strategies for static and dynamic osmo-response.</title>
        <authorList>
            <person name="Becker E.A."/>
            <person name="Seitzer P.M."/>
            <person name="Tritt A."/>
            <person name="Larsen D."/>
            <person name="Krusor M."/>
            <person name="Yao A.I."/>
            <person name="Wu D."/>
            <person name="Madern D."/>
            <person name="Eisen J.A."/>
            <person name="Darling A.E."/>
            <person name="Facciotti M.T."/>
        </authorList>
    </citation>
    <scope>NUCLEOTIDE SEQUENCE [LARGE SCALE GENOMIC DNA]</scope>
    <source>
        <strain evidence="13 14">JCM 10989</strain>
    </source>
</reference>
<keyword evidence="8 10" id="KW-0186">Copper</keyword>
<dbReference type="InterPro" id="IPR008972">
    <property type="entry name" value="Cupredoxin"/>
</dbReference>
<gene>
    <name evidence="13" type="ORF">C483_09409</name>
</gene>
<feature type="binding site" description="type 1 copper site" evidence="10">
    <location>
        <position position="123"/>
    </location>
    <ligand>
        <name>Cu cation</name>
        <dbReference type="ChEBI" id="CHEBI:23378"/>
        <label>1</label>
    </ligand>
</feature>
<dbReference type="FunFam" id="2.60.40.420:FF:000093">
    <property type="entry name" value="Copper-containing nitrite reductase"/>
    <property type="match status" value="1"/>
</dbReference>
<dbReference type="PRINTS" id="PR00695">
    <property type="entry name" value="CUNO2RDTASE"/>
</dbReference>
<evidence type="ECO:0000256" key="10">
    <source>
        <dbReference type="PIRSR" id="PIRSR601287-1"/>
    </source>
</evidence>
<dbReference type="NCBIfam" id="TIGR02376">
    <property type="entry name" value="Cu_nitrite_red"/>
    <property type="match status" value="1"/>
</dbReference>
<dbReference type="AlphaFoldDB" id="M0A1M5"/>
<feature type="binding site" description="type 1 copper site" evidence="10">
    <location>
        <position position="164"/>
    </location>
    <ligand>
        <name>Cu cation</name>
        <dbReference type="ChEBI" id="CHEBI:23378"/>
        <label>1</label>
    </ligand>
</feature>
<feature type="binding site" description="type 1 copper site" evidence="10">
    <location>
        <position position="128"/>
    </location>
    <ligand>
        <name>Cu cation</name>
        <dbReference type="ChEBI" id="CHEBI:23378"/>
        <label>1</label>
    </ligand>
</feature>
<dbReference type="PATRIC" id="fig|1227493.4.peg.1867"/>
<feature type="binding site" description="type 1 copper site" evidence="10">
    <location>
        <position position="178"/>
    </location>
    <ligand>
        <name>Cu cation</name>
        <dbReference type="ChEBI" id="CHEBI:23378"/>
        <label>1</label>
    </ligand>
</feature>